<sequence>MTPSSRCPMAISGGGTTASFTHPHPSKKPDAHRSHASSRAEPLQPTLPCCSAHIKDRRDAQDTACYEC</sequence>
<organism evidence="2 3">
    <name type="scientific">Portunus trituberculatus</name>
    <name type="common">Swimming crab</name>
    <name type="synonym">Neptunus trituberculatus</name>
    <dbReference type="NCBI Taxonomy" id="210409"/>
    <lineage>
        <taxon>Eukaryota</taxon>
        <taxon>Metazoa</taxon>
        <taxon>Ecdysozoa</taxon>
        <taxon>Arthropoda</taxon>
        <taxon>Crustacea</taxon>
        <taxon>Multicrustacea</taxon>
        <taxon>Malacostraca</taxon>
        <taxon>Eumalacostraca</taxon>
        <taxon>Eucarida</taxon>
        <taxon>Decapoda</taxon>
        <taxon>Pleocyemata</taxon>
        <taxon>Brachyura</taxon>
        <taxon>Eubrachyura</taxon>
        <taxon>Portunoidea</taxon>
        <taxon>Portunidae</taxon>
        <taxon>Portuninae</taxon>
        <taxon>Portunus</taxon>
    </lineage>
</organism>
<name>A0A5B7FQ91_PORTR</name>
<dbReference type="Proteomes" id="UP000324222">
    <property type="component" value="Unassembled WGS sequence"/>
</dbReference>
<reference evidence="2 3" key="1">
    <citation type="submission" date="2019-05" db="EMBL/GenBank/DDBJ databases">
        <title>Another draft genome of Portunus trituberculatus and its Hox gene families provides insights of decapod evolution.</title>
        <authorList>
            <person name="Jeong J.-H."/>
            <person name="Song I."/>
            <person name="Kim S."/>
            <person name="Choi T."/>
            <person name="Kim D."/>
            <person name="Ryu S."/>
            <person name="Kim W."/>
        </authorList>
    </citation>
    <scope>NUCLEOTIDE SEQUENCE [LARGE SCALE GENOMIC DNA]</scope>
    <source>
        <tissue evidence="2">Muscle</tissue>
    </source>
</reference>
<proteinExistence type="predicted"/>
<dbReference type="EMBL" id="VSRR010008987">
    <property type="protein sequence ID" value="MPC49611.1"/>
    <property type="molecule type" value="Genomic_DNA"/>
</dbReference>
<keyword evidence="3" id="KW-1185">Reference proteome</keyword>
<evidence type="ECO:0000313" key="3">
    <source>
        <dbReference type="Proteomes" id="UP000324222"/>
    </source>
</evidence>
<accession>A0A5B7FQ91</accession>
<dbReference type="AlphaFoldDB" id="A0A5B7FQ91"/>
<evidence type="ECO:0000256" key="1">
    <source>
        <dbReference type="SAM" id="MobiDB-lite"/>
    </source>
</evidence>
<comment type="caution">
    <text evidence="2">The sequence shown here is derived from an EMBL/GenBank/DDBJ whole genome shotgun (WGS) entry which is preliminary data.</text>
</comment>
<evidence type="ECO:0000313" key="2">
    <source>
        <dbReference type="EMBL" id="MPC49611.1"/>
    </source>
</evidence>
<feature type="region of interest" description="Disordered" evidence="1">
    <location>
        <begin position="1"/>
        <end position="47"/>
    </location>
</feature>
<gene>
    <name evidence="2" type="ORF">E2C01_043419</name>
</gene>
<protein>
    <submittedName>
        <fullName evidence="2">Uncharacterized protein</fullName>
    </submittedName>
</protein>